<organism evidence="2 3">
    <name type="scientific">Oceanobacillus sojae</name>
    <dbReference type="NCBI Taxonomy" id="582851"/>
    <lineage>
        <taxon>Bacteria</taxon>
        <taxon>Bacillati</taxon>
        <taxon>Bacillota</taxon>
        <taxon>Bacilli</taxon>
        <taxon>Bacillales</taxon>
        <taxon>Bacillaceae</taxon>
        <taxon>Oceanobacillus</taxon>
    </lineage>
</organism>
<evidence type="ECO:0000313" key="2">
    <source>
        <dbReference type="EMBL" id="GEN89548.1"/>
    </source>
</evidence>
<protein>
    <recommendedName>
        <fullName evidence="4">DUF4367 domain-containing protein</fullName>
    </recommendedName>
</protein>
<name>A0A511ZQ16_9BACI</name>
<keyword evidence="1" id="KW-0812">Transmembrane</keyword>
<keyword evidence="1" id="KW-0472">Membrane</keyword>
<evidence type="ECO:0000256" key="1">
    <source>
        <dbReference type="SAM" id="Phobius"/>
    </source>
</evidence>
<proteinExistence type="predicted"/>
<evidence type="ECO:0000313" key="3">
    <source>
        <dbReference type="Proteomes" id="UP000321558"/>
    </source>
</evidence>
<gene>
    <name evidence="2" type="ORF">OSO01_42870</name>
</gene>
<keyword evidence="1" id="KW-1133">Transmembrane helix</keyword>
<accession>A0A511ZQ16</accession>
<keyword evidence="3" id="KW-1185">Reference proteome</keyword>
<sequence length="278" mass="31968">MNHHDKDFTKELTKLKINRSLDTEKKESMKMALNKHAEKKRAQQQRKSKVKHAFIWLSTAAVIVLCGVFIFQIINNDSVTAPDKEQEDMYSDPDIQHDIAPVEPKDTGIVESEKRSDKEDSTSVFSIKENGTETDTILLEGMEEEVTVYNFTIEPYNIQFQMEEFLSNYETTEEEVRFYSGAENAEVRIQVAESTTIEDTIADVQESYDHKFNNAEDPHALPADDNVYEGVTQHVSDPPEGYYLYQIDDNVLIIQYEYDIEAADGVPPRLELLRKSIQ</sequence>
<dbReference type="RefSeq" id="WP_147212430.1">
    <property type="nucleotide sequence ID" value="NZ_BJYM01000024.1"/>
</dbReference>
<dbReference type="OrthoDB" id="2963178at2"/>
<comment type="caution">
    <text evidence="2">The sequence shown here is derived from an EMBL/GenBank/DDBJ whole genome shotgun (WGS) entry which is preliminary data.</text>
</comment>
<feature type="transmembrane region" description="Helical" evidence="1">
    <location>
        <begin position="53"/>
        <end position="74"/>
    </location>
</feature>
<evidence type="ECO:0008006" key="4">
    <source>
        <dbReference type="Google" id="ProtNLM"/>
    </source>
</evidence>
<dbReference type="EMBL" id="BJYM01000024">
    <property type="protein sequence ID" value="GEN89548.1"/>
    <property type="molecule type" value="Genomic_DNA"/>
</dbReference>
<dbReference type="AlphaFoldDB" id="A0A511ZQ16"/>
<reference evidence="2 3" key="1">
    <citation type="submission" date="2019-07" db="EMBL/GenBank/DDBJ databases">
        <title>Whole genome shotgun sequence of Oceanobacillus sojae NBRC 105379.</title>
        <authorList>
            <person name="Hosoyama A."/>
            <person name="Uohara A."/>
            <person name="Ohji S."/>
            <person name="Ichikawa N."/>
        </authorList>
    </citation>
    <scope>NUCLEOTIDE SEQUENCE [LARGE SCALE GENOMIC DNA]</scope>
    <source>
        <strain evidence="2 3">NBRC 105379</strain>
    </source>
</reference>
<dbReference type="Proteomes" id="UP000321558">
    <property type="component" value="Unassembled WGS sequence"/>
</dbReference>